<reference evidence="2 3" key="1">
    <citation type="submission" date="2014-02" db="EMBL/GenBank/DDBJ databases">
        <authorList>
            <person name="Sibley D."/>
            <person name="Venepally P."/>
            <person name="Karamycheva S."/>
            <person name="Hadjithomas M."/>
            <person name="Khan A."/>
            <person name="Brunk B."/>
            <person name="Roos D."/>
            <person name="Caler E."/>
            <person name="Lorenzi H."/>
        </authorList>
    </citation>
    <scope>NUCLEOTIDE SEQUENCE [LARGE SCALE GENOMIC DNA]</scope>
    <source>
        <strain evidence="2 3">GAB2-2007-GAL-DOM2</strain>
    </source>
</reference>
<evidence type="ECO:0000256" key="1">
    <source>
        <dbReference type="SAM" id="MobiDB-lite"/>
    </source>
</evidence>
<feature type="compositionally biased region" description="Polar residues" evidence="1">
    <location>
        <begin position="146"/>
        <end position="155"/>
    </location>
</feature>
<evidence type="ECO:0000313" key="3">
    <source>
        <dbReference type="Proteomes" id="UP000028837"/>
    </source>
</evidence>
<gene>
    <name evidence="2" type="ORF">TGDOM2_270630</name>
</gene>
<protein>
    <submittedName>
        <fullName evidence="2">Uncharacterized protein</fullName>
    </submittedName>
</protein>
<dbReference type="Proteomes" id="UP000028837">
    <property type="component" value="Unassembled WGS sequence"/>
</dbReference>
<accession>A0A086KH08</accession>
<organism evidence="2 3">
    <name type="scientific">Toxoplasma gondii GAB2-2007-GAL-DOM2</name>
    <dbReference type="NCBI Taxonomy" id="1130820"/>
    <lineage>
        <taxon>Eukaryota</taxon>
        <taxon>Sar</taxon>
        <taxon>Alveolata</taxon>
        <taxon>Apicomplexa</taxon>
        <taxon>Conoidasida</taxon>
        <taxon>Coccidia</taxon>
        <taxon>Eucoccidiorida</taxon>
        <taxon>Eimeriorina</taxon>
        <taxon>Sarcocystidae</taxon>
        <taxon>Toxoplasma</taxon>
    </lineage>
</organism>
<feature type="region of interest" description="Disordered" evidence="1">
    <location>
        <begin position="457"/>
        <end position="476"/>
    </location>
</feature>
<feature type="compositionally biased region" description="Basic residues" evidence="1">
    <location>
        <begin position="466"/>
        <end position="476"/>
    </location>
</feature>
<feature type="region of interest" description="Disordered" evidence="1">
    <location>
        <begin position="134"/>
        <end position="161"/>
    </location>
</feature>
<comment type="caution">
    <text evidence="2">The sequence shown here is derived from an EMBL/GenBank/DDBJ whole genome shotgun (WGS) entry which is preliminary data.</text>
</comment>
<evidence type="ECO:0000313" key="2">
    <source>
        <dbReference type="EMBL" id="KFG43676.1"/>
    </source>
</evidence>
<dbReference type="VEuPathDB" id="ToxoDB:TGDOM2_270630"/>
<dbReference type="OrthoDB" id="10340725at2759"/>
<proteinExistence type="predicted"/>
<dbReference type="AlphaFoldDB" id="A0A086KH08"/>
<sequence length="476" mass="51790">MFCSTVATLQGLSRPSGHFWVETRKALCRRLLARKGTDRLLCCQHEPQFSPEAGAHGSLSSPSDLRARISCGDDSLGESPCLLELYSGFGHQGVAAAELPPVSPTAVGVEKKRKISCGGRSHSSDRHMACLSLREGPSPGTGSVRRMQSSGTVRSTGHPAIGGGAAVSIPDGHGDCLMHHQFLRDSRRSERKRFLVFEGRNRCNETALASRVAMNASALSSSGQLNTGDPFPHFSWRIFSVRTVAFSGVRRFSWRAVSCARSTTSNDRSVTEFDLHNSDSPCNRGWSTRLEQCSPSVFGHLVSPPDLYVSKLLSCRALGSATSHLVRSPSASSADLDRFHHLYHGHTDASVFFLSPFFSDFKTQSSMLRSYLSPIPFDGKVLSNVGVRWTNGKNCATEAIPEADKMPRLPPGGMIPPLPPGGTEPLLPPGGTLPLVPPGGPPLPLLLRWRPKKSYKKRTMGLPSTKARRRWAQMRR</sequence>
<dbReference type="EMBL" id="AHZU02000495">
    <property type="protein sequence ID" value="KFG43676.1"/>
    <property type="molecule type" value="Genomic_DNA"/>
</dbReference>
<name>A0A086KH08_TOXGO</name>